<organism evidence="6 7">
    <name type="scientific">Conexibacter arvalis</name>
    <dbReference type="NCBI Taxonomy" id="912552"/>
    <lineage>
        <taxon>Bacteria</taxon>
        <taxon>Bacillati</taxon>
        <taxon>Actinomycetota</taxon>
        <taxon>Thermoleophilia</taxon>
        <taxon>Solirubrobacterales</taxon>
        <taxon>Conexibacteraceae</taxon>
        <taxon>Conexibacter</taxon>
    </lineage>
</organism>
<evidence type="ECO:0000256" key="1">
    <source>
        <dbReference type="ARBA" id="ARBA00023015"/>
    </source>
</evidence>
<dbReference type="InterPro" id="IPR001647">
    <property type="entry name" value="HTH_TetR"/>
</dbReference>
<dbReference type="GO" id="GO:0003700">
    <property type="term" value="F:DNA-binding transcription factor activity"/>
    <property type="evidence" value="ECO:0007669"/>
    <property type="project" value="TreeGrafter"/>
</dbReference>
<dbReference type="InterPro" id="IPR050109">
    <property type="entry name" value="HTH-type_TetR-like_transc_reg"/>
</dbReference>
<dbReference type="PANTHER" id="PTHR30055">
    <property type="entry name" value="HTH-TYPE TRANSCRIPTIONAL REGULATOR RUTR"/>
    <property type="match status" value="1"/>
</dbReference>
<evidence type="ECO:0000259" key="5">
    <source>
        <dbReference type="PROSITE" id="PS50977"/>
    </source>
</evidence>
<reference evidence="6 7" key="1">
    <citation type="submission" date="2020-08" db="EMBL/GenBank/DDBJ databases">
        <title>Genomic Encyclopedia of Archaeal and Bacterial Type Strains, Phase II (KMG-II): from individual species to whole genera.</title>
        <authorList>
            <person name="Goeker M."/>
        </authorList>
    </citation>
    <scope>NUCLEOTIDE SEQUENCE [LARGE SCALE GENOMIC DNA]</scope>
    <source>
        <strain evidence="6 7">DSM 23288</strain>
    </source>
</reference>
<dbReference type="Pfam" id="PF17754">
    <property type="entry name" value="TetR_C_14"/>
    <property type="match status" value="1"/>
</dbReference>
<dbReference type="InterPro" id="IPR041347">
    <property type="entry name" value="MftR_C"/>
</dbReference>
<dbReference type="AlphaFoldDB" id="A0A840IJZ1"/>
<dbReference type="Proteomes" id="UP000585272">
    <property type="component" value="Unassembled WGS sequence"/>
</dbReference>
<protein>
    <submittedName>
        <fullName evidence="6">AcrR family transcriptional regulator</fullName>
    </submittedName>
</protein>
<sequence length="202" mass="21838">MSTGELGLRERKKARTRRAIVRAALELTLEQGFAAATIPQIAERADVAPRTVSLYFPHKEEIVFDAADAPIERLADRLSDGDGDLVDRLSDWIADQAARIDEDDEIERLRHRAIATDPDLRMRDRLLMEAAEERIAAAVAAELGSRPDAVGPRVFATATLGILATLRSAFVAAGPDDGRAAAELTRGLAFLRGGLAALRESG</sequence>
<accession>A0A840IJZ1</accession>
<name>A0A840IJZ1_9ACTN</name>
<dbReference type="SUPFAM" id="SSF46689">
    <property type="entry name" value="Homeodomain-like"/>
    <property type="match status" value="1"/>
</dbReference>
<evidence type="ECO:0000256" key="3">
    <source>
        <dbReference type="ARBA" id="ARBA00023163"/>
    </source>
</evidence>
<evidence type="ECO:0000313" key="7">
    <source>
        <dbReference type="Proteomes" id="UP000585272"/>
    </source>
</evidence>
<gene>
    <name evidence="6" type="ORF">BDZ31_003851</name>
</gene>
<feature type="DNA-binding region" description="H-T-H motif" evidence="4">
    <location>
        <begin position="37"/>
        <end position="56"/>
    </location>
</feature>
<comment type="caution">
    <text evidence="6">The sequence shown here is derived from an EMBL/GenBank/DDBJ whole genome shotgun (WGS) entry which is preliminary data.</text>
</comment>
<keyword evidence="2 4" id="KW-0238">DNA-binding</keyword>
<dbReference type="Gene3D" id="1.10.10.60">
    <property type="entry name" value="Homeodomain-like"/>
    <property type="match status" value="1"/>
</dbReference>
<dbReference type="RefSeq" id="WP_183344097.1">
    <property type="nucleotide sequence ID" value="NZ_JACHNU010000006.1"/>
</dbReference>
<dbReference type="InterPro" id="IPR009057">
    <property type="entry name" value="Homeodomain-like_sf"/>
</dbReference>
<dbReference type="PRINTS" id="PR00455">
    <property type="entry name" value="HTHTETR"/>
</dbReference>
<keyword evidence="3" id="KW-0804">Transcription</keyword>
<dbReference type="PROSITE" id="PS50977">
    <property type="entry name" value="HTH_TETR_2"/>
    <property type="match status" value="1"/>
</dbReference>
<dbReference type="Gene3D" id="1.10.357.10">
    <property type="entry name" value="Tetracycline Repressor, domain 2"/>
    <property type="match status" value="1"/>
</dbReference>
<keyword evidence="1" id="KW-0805">Transcription regulation</keyword>
<dbReference type="PANTHER" id="PTHR30055:SF234">
    <property type="entry name" value="HTH-TYPE TRANSCRIPTIONAL REGULATOR BETI"/>
    <property type="match status" value="1"/>
</dbReference>
<keyword evidence="7" id="KW-1185">Reference proteome</keyword>
<dbReference type="GO" id="GO:0000976">
    <property type="term" value="F:transcription cis-regulatory region binding"/>
    <property type="evidence" value="ECO:0007669"/>
    <property type="project" value="TreeGrafter"/>
</dbReference>
<feature type="domain" description="HTH tetR-type" evidence="5">
    <location>
        <begin position="14"/>
        <end position="74"/>
    </location>
</feature>
<dbReference type="EMBL" id="JACHNU010000006">
    <property type="protein sequence ID" value="MBB4664248.1"/>
    <property type="molecule type" value="Genomic_DNA"/>
</dbReference>
<evidence type="ECO:0000256" key="2">
    <source>
        <dbReference type="ARBA" id="ARBA00023125"/>
    </source>
</evidence>
<evidence type="ECO:0000256" key="4">
    <source>
        <dbReference type="PROSITE-ProRule" id="PRU00335"/>
    </source>
</evidence>
<proteinExistence type="predicted"/>
<dbReference type="Pfam" id="PF00440">
    <property type="entry name" value="TetR_N"/>
    <property type="match status" value="1"/>
</dbReference>
<evidence type="ECO:0000313" key="6">
    <source>
        <dbReference type="EMBL" id="MBB4664248.1"/>
    </source>
</evidence>